<protein>
    <recommendedName>
        <fullName evidence="3">Proline-rich protein PRCC</fullName>
    </recommendedName>
</protein>
<dbReference type="EMBL" id="KQ415669">
    <property type="protein sequence ID" value="KOG01046.1"/>
    <property type="molecule type" value="Genomic_DNA"/>
</dbReference>
<feature type="compositionally biased region" description="Acidic residues" evidence="1">
    <location>
        <begin position="218"/>
        <end position="227"/>
    </location>
</feature>
<proteinExistence type="predicted"/>
<dbReference type="PANTHER" id="PTHR13621">
    <property type="entry name" value="PROLINE-RICH PROTEIN PRCC"/>
    <property type="match status" value="1"/>
</dbReference>
<feature type="region of interest" description="Disordered" evidence="1">
    <location>
        <begin position="376"/>
        <end position="398"/>
    </location>
</feature>
<name>A0A0L8IHV5_OCTBM</name>
<dbReference type="AlphaFoldDB" id="A0A0L8IHV5"/>
<evidence type="ECO:0000313" key="2">
    <source>
        <dbReference type="EMBL" id="KOG01046.1"/>
    </source>
</evidence>
<evidence type="ECO:0008006" key="3">
    <source>
        <dbReference type="Google" id="ProtNLM"/>
    </source>
</evidence>
<feature type="compositionally biased region" description="Low complexity" evidence="1">
    <location>
        <begin position="193"/>
        <end position="209"/>
    </location>
</feature>
<dbReference type="GO" id="GO:0005634">
    <property type="term" value="C:nucleus"/>
    <property type="evidence" value="ECO:0007669"/>
    <property type="project" value="TreeGrafter"/>
</dbReference>
<sequence length="434" mass="48258">MSLVGYGSSDSSGSSDEEDNHLPPSGEQKRTNAASGVSKIESKPQNGMEEQQKAIINGTKSDNVSVDDEEEDGLRGNNLFKVLPKPQQKQTTNDEISEGDLEDIVKPKSSQITSLPKPLPLLKGSHVKITIPALDSDSDEEEVVTKKKMKFSGKCRLLDILPPPKHISVKQSNRTFIPYTLNKRPEAAESATKKPPSSSVSKKPAVKKSILGVTGYNSDDDDDDDDSNVNSSNFFSLDSKPQIPRQTGGSFTQPSATISSTITSTFHSLSSIPSVPWQQTTVSPHVPSATDVMEKNYAEYYVQPEELVQPDQDRLATPDDDPELAGPSMNIDTLLQDEQFQRLQGKNQRGKEQIQLMNVNADDFIDKSLLTKTITQEMPRHSYKKDKDAPSKKSRNKHQITYLAYQAKERELELKNQWSQNKMTKRQTQAKYGF</sequence>
<dbReference type="InterPro" id="IPR018800">
    <property type="entry name" value="PRCC"/>
</dbReference>
<gene>
    <name evidence="2" type="ORF">OCBIM_22010608mg</name>
</gene>
<organism evidence="2">
    <name type="scientific">Octopus bimaculoides</name>
    <name type="common">California two-spotted octopus</name>
    <dbReference type="NCBI Taxonomy" id="37653"/>
    <lineage>
        <taxon>Eukaryota</taxon>
        <taxon>Metazoa</taxon>
        <taxon>Spiralia</taxon>
        <taxon>Lophotrochozoa</taxon>
        <taxon>Mollusca</taxon>
        <taxon>Cephalopoda</taxon>
        <taxon>Coleoidea</taxon>
        <taxon>Octopodiformes</taxon>
        <taxon>Octopoda</taxon>
        <taxon>Incirrata</taxon>
        <taxon>Octopodidae</taxon>
        <taxon>Octopus</taxon>
    </lineage>
</organism>
<dbReference type="KEGG" id="obi:106868292"/>
<dbReference type="PANTHER" id="PTHR13621:SF2">
    <property type="entry name" value="PROLINE-RICH PROTEIN PRCC"/>
    <property type="match status" value="1"/>
</dbReference>
<dbReference type="OMA" id="TRQSYSK"/>
<dbReference type="Pfam" id="PF10253">
    <property type="entry name" value="PRCC"/>
    <property type="match status" value="1"/>
</dbReference>
<dbReference type="OrthoDB" id="206969at2759"/>
<feature type="compositionally biased region" description="Low complexity" evidence="1">
    <location>
        <begin position="228"/>
        <end position="239"/>
    </location>
</feature>
<feature type="region of interest" description="Disordered" evidence="1">
    <location>
        <begin position="1"/>
        <end position="119"/>
    </location>
</feature>
<accession>A0A0L8IHV5</accession>
<feature type="region of interest" description="Disordered" evidence="1">
    <location>
        <begin position="305"/>
        <end position="326"/>
    </location>
</feature>
<dbReference type="STRING" id="37653.A0A0L8IHV5"/>
<feature type="compositionally biased region" description="Polar residues" evidence="1">
    <location>
        <begin position="244"/>
        <end position="254"/>
    </location>
</feature>
<feature type="region of interest" description="Disordered" evidence="1">
    <location>
        <begin position="185"/>
        <end position="256"/>
    </location>
</feature>
<reference evidence="2" key="1">
    <citation type="submission" date="2015-07" db="EMBL/GenBank/DDBJ databases">
        <title>MeaNS - Measles Nucleotide Surveillance Program.</title>
        <authorList>
            <person name="Tran T."/>
            <person name="Druce J."/>
        </authorList>
    </citation>
    <scope>NUCLEOTIDE SEQUENCE</scope>
    <source>
        <strain evidence="2">UCB-OBI-ISO-001</strain>
        <tissue evidence="2">Gonad</tissue>
    </source>
</reference>
<evidence type="ECO:0000256" key="1">
    <source>
        <dbReference type="SAM" id="MobiDB-lite"/>
    </source>
</evidence>